<reference evidence="2 3" key="1">
    <citation type="submission" date="2022-03" db="EMBL/GenBank/DDBJ databases">
        <title>Luteimonas soily sp. nov., a novel bacterium isolated from the soil.</title>
        <authorList>
            <person name="Zhang X."/>
        </authorList>
    </citation>
    <scope>NUCLEOTIDE SEQUENCE [LARGE SCALE GENOMIC DNA]</scope>
    <source>
        <strain evidence="2 3">50</strain>
    </source>
</reference>
<dbReference type="RefSeq" id="WP_243318922.1">
    <property type="nucleotide sequence ID" value="NZ_JALGCL010000001.1"/>
</dbReference>
<protein>
    <submittedName>
        <fullName evidence="2">Nuclear transport factor 2 family protein</fullName>
    </submittedName>
</protein>
<dbReference type="SUPFAM" id="SSF54427">
    <property type="entry name" value="NTF2-like"/>
    <property type="match status" value="1"/>
</dbReference>
<dbReference type="Gene3D" id="3.10.450.50">
    <property type="match status" value="1"/>
</dbReference>
<dbReference type="InterPro" id="IPR032710">
    <property type="entry name" value="NTF2-like_dom_sf"/>
</dbReference>
<comment type="caution">
    <text evidence="2">The sequence shown here is derived from an EMBL/GenBank/DDBJ whole genome shotgun (WGS) entry which is preliminary data.</text>
</comment>
<gene>
    <name evidence="2" type="ORF">MQC88_02485</name>
</gene>
<name>A0ABT0A1G8_9GAMM</name>
<evidence type="ECO:0000313" key="3">
    <source>
        <dbReference type="Proteomes" id="UP001165423"/>
    </source>
</evidence>
<dbReference type="EMBL" id="JALGCL010000001">
    <property type="protein sequence ID" value="MCJ0824835.1"/>
    <property type="molecule type" value="Genomic_DNA"/>
</dbReference>
<accession>A0ABT0A1G8</accession>
<dbReference type="PROSITE" id="PS51257">
    <property type="entry name" value="PROKAR_LIPOPROTEIN"/>
    <property type="match status" value="1"/>
</dbReference>
<feature type="signal peptide" evidence="1">
    <location>
        <begin position="1"/>
        <end position="20"/>
    </location>
</feature>
<dbReference type="Proteomes" id="UP001165423">
    <property type="component" value="Unassembled WGS sequence"/>
</dbReference>
<feature type="chain" id="PRO_5046112938" evidence="1">
    <location>
        <begin position="21"/>
        <end position="144"/>
    </location>
</feature>
<keyword evidence="1" id="KW-0732">Signal</keyword>
<evidence type="ECO:0000256" key="1">
    <source>
        <dbReference type="SAM" id="SignalP"/>
    </source>
</evidence>
<proteinExistence type="predicted"/>
<sequence>MNVRWWIAVALVLVALCACTRTTPEQQLRATIASLQAGIEARDAGAIRDVLADDFVGPEGLDREGAVRMAQALFLRHRGIGVTIAGPLQVRMQPGHAGVGFDVGLTGGSGRVLPEAARLYGVETGWRLQDGEWRLTSATWTPRL</sequence>
<keyword evidence="3" id="KW-1185">Reference proteome</keyword>
<organism evidence="2 3">
    <name type="scientific">Cognatiluteimonas sedimenti</name>
    <dbReference type="NCBI Taxonomy" id="2927791"/>
    <lineage>
        <taxon>Bacteria</taxon>
        <taxon>Pseudomonadati</taxon>
        <taxon>Pseudomonadota</taxon>
        <taxon>Gammaproteobacteria</taxon>
        <taxon>Lysobacterales</taxon>
        <taxon>Lysobacteraceae</taxon>
        <taxon>Cognatiluteimonas</taxon>
    </lineage>
</organism>
<evidence type="ECO:0000313" key="2">
    <source>
        <dbReference type="EMBL" id="MCJ0824835.1"/>
    </source>
</evidence>